<keyword evidence="2" id="KW-0677">Repeat</keyword>
<comment type="caution">
    <text evidence="6">The sequence shown here is derived from an EMBL/GenBank/DDBJ whole genome shotgun (WGS) entry which is preliminary data.</text>
</comment>
<keyword evidence="1 5" id="KW-0732">Signal</keyword>
<dbReference type="InterPro" id="IPR013517">
    <property type="entry name" value="FG-GAP"/>
</dbReference>
<dbReference type="AlphaFoldDB" id="A0A939PGI6"/>
<dbReference type="PANTHER" id="PTHR23221:SF7">
    <property type="entry name" value="PHOSPHATIDYLINOSITOL-GLYCAN-SPECIFIC PHOSPHOLIPASE D"/>
    <property type="match status" value="1"/>
</dbReference>
<dbReference type="GO" id="GO:0016787">
    <property type="term" value="F:hydrolase activity"/>
    <property type="evidence" value="ECO:0007669"/>
    <property type="project" value="UniProtKB-KW"/>
</dbReference>
<dbReference type="InterPro" id="IPR028994">
    <property type="entry name" value="Integrin_alpha_N"/>
</dbReference>
<dbReference type="Proteomes" id="UP000669179">
    <property type="component" value="Unassembled WGS sequence"/>
</dbReference>
<organism evidence="6 7">
    <name type="scientific">Actinomadura barringtoniae</name>
    <dbReference type="NCBI Taxonomy" id="1427535"/>
    <lineage>
        <taxon>Bacteria</taxon>
        <taxon>Bacillati</taxon>
        <taxon>Actinomycetota</taxon>
        <taxon>Actinomycetes</taxon>
        <taxon>Streptosporangiales</taxon>
        <taxon>Thermomonosporaceae</taxon>
        <taxon>Actinomadura</taxon>
    </lineage>
</organism>
<dbReference type="Pfam" id="PF01839">
    <property type="entry name" value="FG-GAP"/>
    <property type="match status" value="3"/>
</dbReference>
<sequence length="475" mass="47666">MAAAGLAASLILGLAVPASVLASASAAAAARAAGRPYDFNGDGYRDLAIGSPSATVAGRRGAGLVSVLYGSRKGLNGARKKVISQATAGVPGAPEAGDHFGSSLASADFDRDGYADLAIGAPEEDAGGKTNAGGVTILWGSRKGLGKGSAYGEARTAGALHRFGEELTVTDIQGDGSPELIVTVPGTSTFTWIYFNTRTTASKPGTASAAGRADVDRSWVAAGDINGDGRGDVVYGWYDYDGGEVSQRRGFTVFYGGANGRFSTGRTVYTTVHALAVGDFDGDRRADVAVGDTYDKPSVGGRVTVYRGSMFGLGGSYGIDQATPGVPGAGINEDLFGYSLAVGDVNRDGRADLAVGAPRVDIGRTFNVGRAYVLFGAPGGLTGRGAQAITENTKGVPGTAAAYENFGTQVGLLDHDGDGAADLTAGAPDEDRGNGGVTFVRGGKGGLTTRGAAVVGAGALGVRGKGAHLGNRLGH</sequence>
<proteinExistence type="predicted"/>
<gene>
    <name evidence="6" type="ORF">J4573_19720</name>
</gene>
<protein>
    <submittedName>
        <fullName evidence="6">FG-GAP repeat protein</fullName>
    </submittedName>
</protein>
<keyword evidence="4" id="KW-0325">Glycoprotein</keyword>
<dbReference type="PANTHER" id="PTHR23221">
    <property type="entry name" value="GLYCOSYLPHOSPHATIDYLINOSITOL PHOSPHOLIPASE D"/>
    <property type="match status" value="1"/>
</dbReference>
<dbReference type="SMART" id="SM00191">
    <property type="entry name" value="Int_alpha"/>
    <property type="match status" value="6"/>
</dbReference>
<evidence type="ECO:0000313" key="6">
    <source>
        <dbReference type="EMBL" id="MBO2449339.1"/>
    </source>
</evidence>
<dbReference type="Gene3D" id="2.130.10.130">
    <property type="entry name" value="Integrin alpha, N-terminal"/>
    <property type="match status" value="3"/>
</dbReference>
<evidence type="ECO:0000256" key="3">
    <source>
        <dbReference type="ARBA" id="ARBA00022801"/>
    </source>
</evidence>
<dbReference type="SUPFAM" id="SSF69318">
    <property type="entry name" value="Integrin alpha N-terminal domain"/>
    <property type="match status" value="2"/>
</dbReference>
<keyword evidence="7" id="KW-1185">Reference proteome</keyword>
<feature type="chain" id="PRO_5037413727" evidence="5">
    <location>
        <begin position="30"/>
        <end position="475"/>
    </location>
</feature>
<keyword evidence="3" id="KW-0378">Hydrolase</keyword>
<feature type="signal peptide" evidence="5">
    <location>
        <begin position="1"/>
        <end position="29"/>
    </location>
</feature>
<evidence type="ECO:0000313" key="7">
    <source>
        <dbReference type="Proteomes" id="UP000669179"/>
    </source>
</evidence>
<accession>A0A939PGI6</accession>
<dbReference type="InterPro" id="IPR013519">
    <property type="entry name" value="Int_alpha_beta-p"/>
</dbReference>
<reference evidence="6" key="1">
    <citation type="submission" date="2021-03" db="EMBL/GenBank/DDBJ databases">
        <authorList>
            <person name="Kanchanasin P."/>
            <person name="Saeng-In P."/>
            <person name="Phongsopitanun W."/>
            <person name="Yuki M."/>
            <person name="Kudo T."/>
            <person name="Ohkuma M."/>
            <person name="Tanasupawat S."/>
        </authorList>
    </citation>
    <scope>NUCLEOTIDE SEQUENCE</scope>
    <source>
        <strain evidence="6">GKU 128</strain>
    </source>
</reference>
<dbReference type="Pfam" id="PF13517">
    <property type="entry name" value="FG-GAP_3"/>
    <property type="match status" value="1"/>
</dbReference>
<evidence type="ECO:0000256" key="4">
    <source>
        <dbReference type="ARBA" id="ARBA00023180"/>
    </source>
</evidence>
<evidence type="ECO:0000256" key="2">
    <source>
        <dbReference type="ARBA" id="ARBA00022737"/>
    </source>
</evidence>
<name>A0A939PGI6_9ACTN</name>
<evidence type="ECO:0000256" key="1">
    <source>
        <dbReference type="ARBA" id="ARBA00022729"/>
    </source>
</evidence>
<dbReference type="EMBL" id="JAGEOJ010000007">
    <property type="protein sequence ID" value="MBO2449339.1"/>
    <property type="molecule type" value="Genomic_DNA"/>
</dbReference>
<dbReference type="PROSITE" id="PS51470">
    <property type="entry name" value="FG_GAP"/>
    <property type="match status" value="2"/>
</dbReference>
<evidence type="ECO:0000256" key="5">
    <source>
        <dbReference type="SAM" id="SignalP"/>
    </source>
</evidence>